<evidence type="ECO:0000313" key="4">
    <source>
        <dbReference type="Proteomes" id="UP001153328"/>
    </source>
</evidence>
<gene>
    <name evidence="3" type="ORF">SBRY_10221</name>
</gene>
<reference evidence="3" key="1">
    <citation type="submission" date="2021-06" db="EMBL/GenBank/DDBJ databases">
        <authorList>
            <person name="Arsene-Ploetze F."/>
        </authorList>
    </citation>
    <scope>NUCLEOTIDE SEQUENCE</scope>
    <source>
        <strain evidence="3">SBRY1</strain>
    </source>
</reference>
<keyword evidence="1" id="KW-0812">Transmembrane</keyword>
<keyword evidence="2" id="KW-0732">Signal</keyword>
<keyword evidence="1" id="KW-1133">Transmembrane helix</keyword>
<name>A0A9W4E2I0_9ACTN</name>
<keyword evidence="1" id="KW-0472">Membrane</keyword>
<evidence type="ECO:0008006" key="5">
    <source>
        <dbReference type="Google" id="ProtNLM"/>
    </source>
</evidence>
<dbReference type="AlphaFoldDB" id="A0A9W4E2I0"/>
<proteinExistence type="predicted"/>
<feature type="chain" id="PRO_5040994843" description="Secreted protein" evidence="2">
    <location>
        <begin position="32"/>
        <end position="126"/>
    </location>
</feature>
<dbReference type="Pfam" id="PF26327">
    <property type="entry name" value="LpqS"/>
    <property type="match status" value="1"/>
</dbReference>
<feature type="signal peptide" evidence="2">
    <location>
        <begin position="1"/>
        <end position="31"/>
    </location>
</feature>
<dbReference type="Proteomes" id="UP001153328">
    <property type="component" value="Unassembled WGS sequence"/>
</dbReference>
<protein>
    <recommendedName>
        <fullName evidence="5">Secreted protein</fullName>
    </recommendedName>
</protein>
<keyword evidence="4" id="KW-1185">Reference proteome</keyword>
<evidence type="ECO:0000256" key="2">
    <source>
        <dbReference type="SAM" id="SignalP"/>
    </source>
</evidence>
<evidence type="ECO:0000313" key="3">
    <source>
        <dbReference type="EMBL" id="CAG7599173.1"/>
    </source>
</evidence>
<dbReference type="EMBL" id="CAJVAX010000001">
    <property type="protein sequence ID" value="CAG7599173.1"/>
    <property type="molecule type" value="Genomic_DNA"/>
</dbReference>
<dbReference type="InterPro" id="IPR058714">
    <property type="entry name" value="LpqS"/>
</dbReference>
<evidence type="ECO:0000256" key="1">
    <source>
        <dbReference type="SAM" id="Phobius"/>
    </source>
</evidence>
<feature type="transmembrane region" description="Helical" evidence="1">
    <location>
        <begin position="82"/>
        <end position="102"/>
    </location>
</feature>
<accession>A0A9W4E2I0</accession>
<sequence>MRGVEWKWARVVAACAVVWGLFLMHGAPASAAEGCHGGPMPAMSAAMTHHSPVTAGHGAAVDDPGAPGETCVATAPHERVQLPVPGLVAVVALLVTAACAQARQRRRGPPPRSGRPLLLQVCIART</sequence>
<organism evidence="3 4">
    <name type="scientific">Actinacidiphila bryophytorum</name>
    <dbReference type="NCBI Taxonomy" id="1436133"/>
    <lineage>
        <taxon>Bacteria</taxon>
        <taxon>Bacillati</taxon>
        <taxon>Actinomycetota</taxon>
        <taxon>Actinomycetes</taxon>
        <taxon>Kitasatosporales</taxon>
        <taxon>Streptomycetaceae</taxon>
        <taxon>Actinacidiphila</taxon>
    </lineage>
</organism>
<comment type="caution">
    <text evidence="3">The sequence shown here is derived from an EMBL/GenBank/DDBJ whole genome shotgun (WGS) entry which is preliminary data.</text>
</comment>